<dbReference type="SUPFAM" id="SSF52980">
    <property type="entry name" value="Restriction endonuclease-like"/>
    <property type="match status" value="1"/>
</dbReference>
<keyword evidence="6 11" id="KW-0460">Magnesium</keyword>
<comment type="subunit">
    <text evidence="11">Homodimer.</text>
</comment>
<evidence type="ECO:0000256" key="5">
    <source>
        <dbReference type="ARBA" id="ARBA00022801"/>
    </source>
</evidence>
<organism evidence="12 15">
    <name type="scientific">Sulfolobus acidocaldarius</name>
    <dbReference type="NCBI Taxonomy" id="2285"/>
    <lineage>
        <taxon>Archaea</taxon>
        <taxon>Thermoproteota</taxon>
        <taxon>Thermoprotei</taxon>
        <taxon>Sulfolobales</taxon>
        <taxon>Sulfolobaceae</taxon>
        <taxon>Sulfolobus</taxon>
    </lineage>
</organism>
<dbReference type="Proteomes" id="UP000065473">
    <property type="component" value="Chromosome"/>
</dbReference>
<keyword evidence="9 11" id="KW-0234">DNA repair</keyword>
<dbReference type="Gene3D" id="3.40.1350.10">
    <property type="match status" value="1"/>
</dbReference>
<keyword evidence="1 11" id="KW-0540">Nuclease</keyword>
<sequence>MFLFYYVSNKTKGSTLERYLVSRLRDKGFAVIRAPASGSNRKDHVPDVIAMKSGVIILIEMKSRKNGNKIYIQKEQAEGIKEFAKKSGGELFLGAKIAKDLKFLRFDELRRTEAGNYVADLETIKSGMDFDELVRYVEGKISKTLDSFM</sequence>
<keyword evidence="8 11" id="KW-0233">DNA recombination</keyword>
<keyword evidence="7 11" id="KW-0238">DNA-binding</keyword>
<accession>A0A0U3GPS1</accession>
<keyword evidence="4 11" id="KW-0227">DNA damage</keyword>
<dbReference type="GO" id="GO:0003677">
    <property type="term" value="F:DNA binding"/>
    <property type="evidence" value="ECO:0007669"/>
    <property type="project" value="UniProtKB-KW"/>
</dbReference>
<proteinExistence type="inferred from homology"/>
<comment type="catalytic activity">
    <reaction evidence="10 11">
        <text>Endonucleolytic cleavage at a junction such as a reciprocal single-stranded crossover between two homologous DNA duplexes (Holliday junction).</text>
        <dbReference type="EC" id="3.1.21.10"/>
    </reaction>
</comment>
<gene>
    <name evidence="11" type="primary">hjc</name>
    <name evidence="12" type="ORF">ATY89_10315</name>
    <name evidence="13" type="ORF">ATZ20_01870</name>
</gene>
<dbReference type="AlphaFoldDB" id="A0A0U3GPS1"/>
<dbReference type="EC" id="3.1.21.10" evidence="11"/>
<feature type="binding site" evidence="11">
    <location>
        <position position="17"/>
    </location>
    <ligand>
        <name>Mg(2+)</name>
        <dbReference type="ChEBI" id="CHEBI:18420"/>
    </ligand>
</feature>
<dbReference type="InterPro" id="IPR011856">
    <property type="entry name" value="tRNA_endonuc-like_dom_sf"/>
</dbReference>
<feature type="binding site" evidence="11">
    <location>
        <position position="60"/>
    </location>
    <ligand>
        <name>Mg(2+)</name>
        <dbReference type="ChEBI" id="CHEBI:18420"/>
    </ligand>
</feature>
<dbReference type="Pfam" id="PF01870">
    <property type="entry name" value="Hjc"/>
    <property type="match status" value="1"/>
</dbReference>
<dbReference type="EMBL" id="CP013694">
    <property type="protein sequence ID" value="ALU30296.1"/>
    <property type="molecule type" value="Genomic_DNA"/>
</dbReference>
<evidence type="ECO:0000256" key="4">
    <source>
        <dbReference type="ARBA" id="ARBA00022763"/>
    </source>
</evidence>
<name>A0A0U3GPS1_9CREN</name>
<dbReference type="EMBL" id="CP013695">
    <property type="protein sequence ID" value="ALU31013.1"/>
    <property type="molecule type" value="Genomic_DNA"/>
</dbReference>
<feature type="active site" evidence="11">
    <location>
        <position position="37"/>
    </location>
</feature>
<evidence type="ECO:0000256" key="2">
    <source>
        <dbReference type="ARBA" id="ARBA00022723"/>
    </source>
</evidence>
<dbReference type="InterPro" id="IPR014428">
    <property type="entry name" value="Hjc_arc"/>
</dbReference>
<dbReference type="PANTHER" id="PTHR39651:SF1">
    <property type="entry name" value="HOLLIDAY JUNCTION RESOLVASE HJC"/>
    <property type="match status" value="1"/>
</dbReference>
<evidence type="ECO:0000256" key="7">
    <source>
        <dbReference type="ARBA" id="ARBA00023125"/>
    </source>
</evidence>
<dbReference type="GO" id="GO:0006310">
    <property type="term" value="P:DNA recombination"/>
    <property type="evidence" value="ECO:0007669"/>
    <property type="project" value="UniProtKB-UniRule"/>
</dbReference>
<dbReference type="PIRSF" id="PIRSF004985">
    <property type="entry name" value="Hlld_jn_rslvs_ar"/>
    <property type="match status" value="1"/>
</dbReference>
<keyword evidence="2 11" id="KW-0479">Metal-binding</keyword>
<evidence type="ECO:0000313" key="12">
    <source>
        <dbReference type="EMBL" id="ALU30296.1"/>
    </source>
</evidence>
<protein>
    <recommendedName>
        <fullName evidence="11">Crossover junction endodeoxyribonuclease Hjc</fullName>
        <shortName evidence="11">Hjc</shortName>
        <ecNumber evidence="11">3.1.21.10</ecNumber>
    </recommendedName>
    <alternativeName>
        <fullName evidence="11">Holliday junction resolvase Hjc</fullName>
    </alternativeName>
</protein>
<evidence type="ECO:0000256" key="10">
    <source>
        <dbReference type="ARBA" id="ARBA00029354"/>
    </source>
</evidence>
<keyword evidence="5 11" id="KW-0378">Hydrolase</keyword>
<comment type="function">
    <text evidence="11">A structure-specific endonuclease that resolves Holliday junction (HJ) intermediates during genetic recombination. Cleaves 4-way DNA junctions introducing paired nicks in opposing strands, leaving a 5'-terminal phosphate and a 3'-terminal hydroxyl group that are subsequently ligated to produce recombinant products.</text>
</comment>
<evidence type="ECO:0000256" key="9">
    <source>
        <dbReference type="ARBA" id="ARBA00023204"/>
    </source>
</evidence>
<dbReference type="InterPro" id="IPR002732">
    <property type="entry name" value="Hjc"/>
</dbReference>
<dbReference type="PaxDb" id="1435377-SUSAZ_07360"/>
<evidence type="ECO:0000256" key="11">
    <source>
        <dbReference type="HAMAP-Rule" id="MF_01490"/>
    </source>
</evidence>
<feature type="binding site" evidence="11">
    <location>
        <position position="47"/>
    </location>
    <ligand>
        <name>Mg(2+)</name>
        <dbReference type="ChEBI" id="CHEBI:18420"/>
    </ligand>
</feature>
<evidence type="ECO:0000256" key="6">
    <source>
        <dbReference type="ARBA" id="ARBA00022842"/>
    </source>
</evidence>
<dbReference type="PANTHER" id="PTHR39651">
    <property type="entry name" value="HOLLIDAY JUNCTION RESOLVASE HJC"/>
    <property type="match status" value="1"/>
</dbReference>
<evidence type="ECO:0000256" key="1">
    <source>
        <dbReference type="ARBA" id="ARBA00022722"/>
    </source>
</evidence>
<keyword evidence="3 11" id="KW-0255">Endonuclease</keyword>
<dbReference type="NCBIfam" id="NF040854">
    <property type="entry name" value="Hol_resolv_Hjc"/>
    <property type="match status" value="1"/>
</dbReference>
<dbReference type="HAMAP" id="MF_01490">
    <property type="entry name" value="HJ_Resolv_Hjc"/>
    <property type="match status" value="1"/>
</dbReference>
<evidence type="ECO:0000256" key="3">
    <source>
        <dbReference type="ARBA" id="ARBA00022759"/>
    </source>
</evidence>
<evidence type="ECO:0000313" key="14">
    <source>
        <dbReference type="Proteomes" id="UP000060043"/>
    </source>
</evidence>
<dbReference type="GO" id="GO:0008821">
    <property type="term" value="F:crossover junction DNA endonuclease activity"/>
    <property type="evidence" value="ECO:0007669"/>
    <property type="project" value="UniProtKB-UniRule"/>
</dbReference>
<evidence type="ECO:0000313" key="13">
    <source>
        <dbReference type="EMBL" id="ALU31013.1"/>
    </source>
</evidence>
<reference evidence="14 15" key="1">
    <citation type="submission" date="2015-12" db="EMBL/GenBank/DDBJ databases">
        <title>A stable core within a dynamic pangenome in Sulfolobus acidocaldarius.</title>
        <authorList>
            <person name="Anderson R."/>
            <person name="Kouris A."/>
            <person name="Seward C."/>
            <person name="Campbell K."/>
            <person name="Whitaker R."/>
        </authorList>
    </citation>
    <scope>NUCLEOTIDE SEQUENCE [LARGE SCALE GENOMIC DNA]</scope>
    <source>
        <strain evidence="12 15">GG12-C01-09</strain>
        <strain evidence="13 14">NG05B_CO5_07</strain>
    </source>
</reference>
<dbReference type="GO" id="GO:0000287">
    <property type="term" value="F:magnesium ion binding"/>
    <property type="evidence" value="ECO:0007669"/>
    <property type="project" value="UniProtKB-UniRule"/>
</dbReference>
<dbReference type="STRING" id="1435377.SUSAZ_07360"/>
<comment type="cofactor">
    <cofactor evidence="11">
        <name>Mg(2+)</name>
        <dbReference type="ChEBI" id="CHEBI:18420"/>
    </cofactor>
    <text evidence="11">Binds 1 Mg(2+) ion per subunit.</text>
</comment>
<dbReference type="Proteomes" id="UP000060043">
    <property type="component" value="Chromosome"/>
</dbReference>
<dbReference type="GO" id="GO:0006281">
    <property type="term" value="P:DNA repair"/>
    <property type="evidence" value="ECO:0007669"/>
    <property type="project" value="UniProtKB-UniRule"/>
</dbReference>
<dbReference type="InterPro" id="IPR011335">
    <property type="entry name" value="Restrct_endonuc-II-like"/>
</dbReference>
<evidence type="ECO:0000313" key="15">
    <source>
        <dbReference type="Proteomes" id="UP000065473"/>
    </source>
</evidence>
<evidence type="ECO:0000256" key="8">
    <source>
        <dbReference type="ARBA" id="ARBA00023172"/>
    </source>
</evidence>
<feature type="site" description="Transition state stabilizer" evidence="11">
    <location>
        <position position="62"/>
    </location>
</feature>
<comment type="similarity">
    <text evidence="11">Belongs to the Holliday junction resolvase Hjc family.</text>
</comment>
<dbReference type="OrthoDB" id="34330at2157"/>